<keyword evidence="2" id="KW-0805">Transcription regulation</keyword>
<dbReference type="Gene3D" id="1.10.10.10">
    <property type="entry name" value="Winged helix-like DNA-binding domain superfamily/Winged helix DNA-binding domain"/>
    <property type="match status" value="1"/>
</dbReference>
<dbReference type="CDD" id="cd08422">
    <property type="entry name" value="PBP2_CrgA_like"/>
    <property type="match status" value="1"/>
</dbReference>
<evidence type="ECO:0000313" key="6">
    <source>
        <dbReference type="EMBL" id="GLX85485.1"/>
    </source>
</evidence>
<dbReference type="InterPro" id="IPR005119">
    <property type="entry name" value="LysR_subst-bd"/>
</dbReference>
<name>A0ABQ6HBI3_9GAMM</name>
<keyword evidence="3" id="KW-0238">DNA-binding</keyword>
<dbReference type="InterPro" id="IPR036388">
    <property type="entry name" value="WH-like_DNA-bd_sf"/>
</dbReference>
<evidence type="ECO:0000256" key="4">
    <source>
        <dbReference type="ARBA" id="ARBA00023163"/>
    </source>
</evidence>
<dbReference type="EMBL" id="BSSV01000003">
    <property type="protein sequence ID" value="GLX85485.1"/>
    <property type="molecule type" value="Genomic_DNA"/>
</dbReference>
<evidence type="ECO:0000256" key="3">
    <source>
        <dbReference type="ARBA" id="ARBA00023125"/>
    </source>
</evidence>
<dbReference type="RefSeq" id="WP_284297638.1">
    <property type="nucleotide sequence ID" value="NZ_BSSV01000003.1"/>
</dbReference>
<dbReference type="PANTHER" id="PTHR30537">
    <property type="entry name" value="HTH-TYPE TRANSCRIPTIONAL REGULATOR"/>
    <property type="match status" value="1"/>
</dbReference>
<comment type="caution">
    <text evidence="6">The sequence shown here is derived from an EMBL/GenBank/DDBJ whole genome shotgun (WGS) entry which is preliminary data.</text>
</comment>
<evidence type="ECO:0000256" key="1">
    <source>
        <dbReference type="ARBA" id="ARBA00009437"/>
    </source>
</evidence>
<feature type="domain" description="HTH lysR-type" evidence="5">
    <location>
        <begin position="1"/>
        <end position="59"/>
    </location>
</feature>
<keyword evidence="7" id="KW-1185">Reference proteome</keyword>
<evidence type="ECO:0000259" key="5">
    <source>
        <dbReference type="PROSITE" id="PS50931"/>
    </source>
</evidence>
<accession>A0ABQ6HBI3</accession>
<dbReference type="Pfam" id="PF00126">
    <property type="entry name" value="HTH_1"/>
    <property type="match status" value="1"/>
</dbReference>
<gene>
    <name evidence="6" type="ORF">tloyanaT_17370</name>
</gene>
<protein>
    <submittedName>
        <fullName evidence="6">LysR family transcriptional regulator</fullName>
    </submittedName>
</protein>
<dbReference type="InterPro" id="IPR000847">
    <property type="entry name" value="LysR_HTH_N"/>
</dbReference>
<comment type="similarity">
    <text evidence="1">Belongs to the LysR transcriptional regulatory family.</text>
</comment>
<dbReference type="Proteomes" id="UP001157134">
    <property type="component" value="Unassembled WGS sequence"/>
</dbReference>
<dbReference type="PANTHER" id="PTHR30537:SF5">
    <property type="entry name" value="HTH-TYPE TRANSCRIPTIONAL ACTIVATOR TTDR-RELATED"/>
    <property type="match status" value="1"/>
</dbReference>
<keyword evidence="4" id="KW-0804">Transcription</keyword>
<evidence type="ECO:0000313" key="7">
    <source>
        <dbReference type="Proteomes" id="UP001157134"/>
    </source>
</evidence>
<dbReference type="PROSITE" id="PS50931">
    <property type="entry name" value="HTH_LYSR"/>
    <property type="match status" value="1"/>
</dbReference>
<sequence>MDLSSRILLFLEVTERGSFAKVAEHRKIDRSVISKQIAKLEEELGVRLLNRTTRSLSITGAGNEVRRKAISLRTTLDETIRLAENYHVEPKGTLKITCSYSLAEQVIQPVINNFSTKFPDVNIELSVSDTLVDIVGDSFDLAFRVGDLKDSTLVARYLARNRLALLATPEFLARMGHPKTISDLQKLPAACYAGQKLKVDYIDYRNKTGEVERIQMNCAYCANDIDMMKSHVLSGASYYLAPAFHIHDEVISGKLVPIMTDLNLLDFAAIYAVYPHRDLPLRTRLFFEAAKEYFGNNPPIWEQNIPGFENMYQ</sequence>
<organism evidence="6 7">
    <name type="scientific">Thalassotalea loyana</name>
    <dbReference type="NCBI Taxonomy" id="280483"/>
    <lineage>
        <taxon>Bacteria</taxon>
        <taxon>Pseudomonadati</taxon>
        <taxon>Pseudomonadota</taxon>
        <taxon>Gammaproteobacteria</taxon>
        <taxon>Alteromonadales</taxon>
        <taxon>Colwelliaceae</taxon>
        <taxon>Thalassotalea</taxon>
    </lineage>
</organism>
<dbReference type="Pfam" id="PF03466">
    <property type="entry name" value="LysR_substrate"/>
    <property type="match status" value="1"/>
</dbReference>
<dbReference type="Gene3D" id="3.40.190.290">
    <property type="match status" value="1"/>
</dbReference>
<evidence type="ECO:0000256" key="2">
    <source>
        <dbReference type="ARBA" id="ARBA00023015"/>
    </source>
</evidence>
<dbReference type="InterPro" id="IPR036390">
    <property type="entry name" value="WH_DNA-bd_sf"/>
</dbReference>
<dbReference type="SUPFAM" id="SSF53850">
    <property type="entry name" value="Periplasmic binding protein-like II"/>
    <property type="match status" value="1"/>
</dbReference>
<reference evidence="6 7" key="1">
    <citation type="submission" date="2023-03" db="EMBL/GenBank/DDBJ databases">
        <title>Thalassotalea loyana LMG 22536T draft genome sequence.</title>
        <authorList>
            <person name="Sawabe T."/>
        </authorList>
    </citation>
    <scope>NUCLEOTIDE SEQUENCE [LARGE SCALE GENOMIC DNA]</scope>
    <source>
        <strain evidence="6 7">LMG 22536</strain>
    </source>
</reference>
<dbReference type="InterPro" id="IPR058163">
    <property type="entry name" value="LysR-type_TF_proteobact-type"/>
</dbReference>
<dbReference type="SUPFAM" id="SSF46785">
    <property type="entry name" value="Winged helix' DNA-binding domain"/>
    <property type="match status" value="1"/>
</dbReference>
<proteinExistence type="inferred from homology"/>